<dbReference type="SUPFAM" id="SSF57716">
    <property type="entry name" value="Glucocorticoid receptor-like (DNA-binding domain)"/>
    <property type="match status" value="1"/>
</dbReference>
<dbReference type="InterPro" id="IPR007527">
    <property type="entry name" value="Znf_SWIM"/>
</dbReference>
<dbReference type="PROSITE" id="PS50950">
    <property type="entry name" value="ZF_THAP"/>
    <property type="match status" value="1"/>
</dbReference>
<feature type="compositionally biased region" description="Basic and acidic residues" evidence="6">
    <location>
        <begin position="724"/>
        <end position="737"/>
    </location>
</feature>
<dbReference type="GO" id="GO:0003677">
    <property type="term" value="F:DNA binding"/>
    <property type="evidence" value="ECO:0007669"/>
    <property type="project" value="UniProtKB-UniRule"/>
</dbReference>
<evidence type="ECO:0000256" key="6">
    <source>
        <dbReference type="SAM" id="MobiDB-lite"/>
    </source>
</evidence>
<evidence type="ECO:0000313" key="10">
    <source>
        <dbReference type="Proteomes" id="UP000886998"/>
    </source>
</evidence>
<sequence length="793" mass="90758">MQVDNSNVNSSILLDATCSAYNCSNRIGEVAEGVTFHRFPLSKPDLLAKWLTAMRKDKWVPTKSDVLCSFHFADDQFVENNGYRFLVPHAVPTKFEVLAPPKTLFPSEWATRLLTIRDIESDNRKGYVVEARIPLVNKEQFTEWLSAHEKLAQVSYVLLRNYPTTSKNLSYKGEYICMYGKPNDLPAKTDKPCPARLLVRIRADPKFRFNKPASEDKTSLVGYPCNVVIYHLHNHSIGSNAVETKIVPSEEVSTVVKQKFNEMFKGGYTVDMALATHQKDLFEEYTDEYEEVLNDAYVCPSIEWLTKFHENFLEEFDWNDTKIVNILKEEIEDINASKGRATISTVGEDIIVVLSTPLMQRAHSMKSSGEVVFVDNSGYLDRCRCYVYVIMAYSCTEGLPLGLLITTSSSVDTLTAGFKLLAETLPDKAFGSFGRQGPEVFLTANDDALQHSLKTVYPESAVLLCAYNMFHELWRWLWNPDNGIEESDRCMLFSLAYKITQTKTVEEFTELSESLVTNEYVQKYENFKQYFEDIKSLSDRWAVCFKNEILDKDKEISGIEMASHILKDKVFLTKAYNILQLLKYYTDTMETYYRQKIVHCINNTLETFILSSFQPEMREISDLTTQLLPTGEYEIKNLKSGKSYYVDMNICVCSCTLGLNGARCKHLYAVCVAKKIDFTSSVPNDDIIKKELFWIATGSMKTEAYDMDVEDESESEMTSSSPSKRMEEPVKSQKDESRKILERVVRNIMQKYDTNPSEFHKAIVTAAVNYQNLNNDREILAALKNFGKTNLFK</sequence>
<keyword evidence="4 5" id="KW-0238">DNA-binding</keyword>
<evidence type="ECO:0000313" key="9">
    <source>
        <dbReference type="EMBL" id="GFY40782.1"/>
    </source>
</evidence>
<reference evidence="9" key="1">
    <citation type="submission" date="2020-08" db="EMBL/GenBank/DDBJ databases">
        <title>Multicomponent nature underlies the extraordinary mechanical properties of spider dragline silk.</title>
        <authorList>
            <person name="Kono N."/>
            <person name="Nakamura H."/>
            <person name="Mori M."/>
            <person name="Yoshida Y."/>
            <person name="Ohtoshi R."/>
            <person name="Malay A.D."/>
            <person name="Moran D.A.P."/>
            <person name="Tomita M."/>
            <person name="Numata K."/>
            <person name="Arakawa K."/>
        </authorList>
    </citation>
    <scope>NUCLEOTIDE SEQUENCE</scope>
</reference>
<evidence type="ECO:0000256" key="4">
    <source>
        <dbReference type="ARBA" id="ARBA00023125"/>
    </source>
</evidence>
<dbReference type="OrthoDB" id="6411078at2759"/>
<feature type="region of interest" description="Disordered" evidence="6">
    <location>
        <begin position="708"/>
        <end position="737"/>
    </location>
</feature>
<keyword evidence="3" id="KW-0862">Zinc</keyword>
<dbReference type="PROSITE" id="PS50966">
    <property type="entry name" value="ZF_SWIM"/>
    <property type="match status" value="1"/>
</dbReference>
<evidence type="ECO:0000256" key="3">
    <source>
        <dbReference type="ARBA" id="ARBA00022833"/>
    </source>
</evidence>
<dbReference type="GO" id="GO:0008270">
    <property type="term" value="F:zinc ion binding"/>
    <property type="evidence" value="ECO:0007669"/>
    <property type="project" value="UniProtKB-KW"/>
</dbReference>
<gene>
    <name evidence="9" type="primary">AVEN_239476_1</name>
    <name evidence="9" type="ORF">TNIN_129551</name>
</gene>
<evidence type="ECO:0000256" key="1">
    <source>
        <dbReference type="ARBA" id="ARBA00022723"/>
    </source>
</evidence>
<evidence type="ECO:0000256" key="2">
    <source>
        <dbReference type="ARBA" id="ARBA00022771"/>
    </source>
</evidence>
<dbReference type="Pfam" id="PF05485">
    <property type="entry name" value="THAP"/>
    <property type="match status" value="1"/>
</dbReference>
<accession>A0A8X6WUF5</accession>
<keyword evidence="2 5" id="KW-0863">Zinc-finger</keyword>
<evidence type="ECO:0008006" key="11">
    <source>
        <dbReference type="Google" id="ProtNLM"/>
    </source>
</evidence>
<protein>
    <recommendedName>
        <fullName evidence="11">SWIM-type domain-containing protein</fullName>
    </recommendedName>
</protein>
<evidence type="ECO:0000259" key="7">
    <source>
        <dbReference type="PROSITE" id="PS50950"/>
    </source>
</evidence>
<feature type="domain" description="THAP-type" evidence="7">
    <location>
        <begin position="14"/>
        <end position="95"/>
    </location>
</feature>
<dbReference type="PANTHER" id="PTHR35385:SF2">
    <property type="entry name" value="PROTEIN B, PUTATIVE-RELATED"/>
    <property type="match status" value="1"/>
</dbReference>
<dbReference type="AlphaFoldDB" id="A0A8X6WUF5"/>
<dbReference type="SMART" id="SM00980">
    <property type="entry name" value="THAP"/>
    <property type="match status" value="1"/>
</dbReference>
<dbReference type="InterPro" id="IPR006612">
    <property type="entry name" value="THAP_Znf"/>
</dbReference>
<comment type="caution">
    <text evidence="9">The sequence shown here is derived from an EMBL/GenBank/DDBJ whole genome shotgun (WGS) entry which is preliminary data.</text>
</comment>
<feature type="domain" description="SWIM-type" evidence="8">
    <location>
        <begin position="644"/>
        <end position="675"/>
    </location>
</feature>
<keyword evidence="1" id="KW-0479">Metal-binding</keyword>
<organism evidence="9 10">
    <name type="scientific">Trichonephila inaurata madagascariensis</name>
    <dbReference type="NCBI Taxonomy" id="2747483"/>
    <lineage>
        <taxon>Eukaryota</taxon>
        <taxon>Metazoa</taxon>
        <taxon>Ecdysozoa</taxon>
        <taxon>Arthropoda</taxon>
        <taxon>Chelicerata</taxon>
        <taxon>Arachnida</taxon>
        <taxon>Araneae</taxon>
        <taxon>Araneomorphae</taxon>
        <taxon>Entelegynae</taxon>
        <taxon>Araneoidea</taxon>
        <taxon>Nephilidae</taxon>
        <taxon>Trichonephila</taxon>
        <taxon>Trichonephila inaurata</taxon>
    </lineage>
</organism>
<name>A0A8X6WUF5_9ARAC</name>
<dbReference type="Proteomes" id="UP000886998">
    <property type="component" value="Unassembled WGS sequence"/>
</dbReference>
<evidence type="ECO:0000259" key="8">
    <source>
        <dbReference type="PROSITE" id="PS50966"/>
    </source>
</evidence>
<keyword evidence="10" id="KW-1185">Reference proteome</keyword>
<proteinExistence type="predicted"/>
<dbReference type="PANTHER" id="PTHR35385">
    <property type="entry name" value="PROTEIN B, PUTATIVE-RELATED-RELATED"/>
    <property type="match status" value="1"/>
</dbReference>
<dbReference type="EMBL" id="BMAV01002093">
    <property type="protein sequence ID" value="GFY40782.1"/>
    <property type="molecule type" value="Genomic_DNA"/>
</dbReference>
<dbReference type="SMART" id="SM00692">
    <property type="entry name" value="DM3"/>
    <property type="match status" value="1"/>
</dbReference>
<evidence type="ECO:0000256" key="5">
    <source>
        <dbReference type="PROSITE-ProRule" id="PRU00309"/>
    </source>
</evidence>